<dbReference type="RefSeq" id="WP_034422304.1">
    <property type="nucleotide sequence ID" value="NZ_CP045798.1"/>
</dbReference>
<name>A0A7G6E1Z9_THEFR</name>
<feature type="domain" description="C4-type zinc ribbon" evidence="2">
    <location>
        <begin position="201"/>
        <end position="233"/>
    </location>
</feature>
<accession>A0A7G6E1Z9</accession>
<evidence type="ECO:0000259" key="2">
    <source>
        <dbReference type="Pfam" id="PF02591"/>
    </source>
</evidence>
<dbReference type="EMBL" id="CP045798">
    <property type="protein sequence ID" value="QNB46103.1"/>
    <property type="molecule type" value="Genomic_DNA"/>
</dbReference>
<proteinExistence type="predicted"/>
<dbReference type="KEGG" id="tfr:BR63_07120"/>
<evidence type="ECO:0000313" key="5">
    <source>
        <dbReference type="Proteomes" id="UP000515847"/>
    </source>
</evidence>
<dbReference type="InterPro" id="IPR056003">
    <property type="entry name" value="CT398_CC_hairpin"/>
</dbReference>
<sequence>MEQARLIWDLQAIAQEEYVLQKKEGLKSLVVRLKQLQDSIKRAEEESSKLGNLLAGAEAKATKLDTEVARITKQAQGSKDKLYQAKGGSLKELLSLQQSLIKMEEEVNKSENRYMEVLNEIENLKKKQEQVKEIIKSLKKEYNEGVKEYKKAVSQLDFKLAELKLKREEIEEQLSPETLRLYTETERRFPRNAVAKIKGGTCSGCHISIPSVLVLRIKEGKTLQRCDNCGRILINIP</sequence>
<feature type="coiled-coil region" evidence="1">
    <location>
        <begin position="26"/>
        <end position="173"/>
    </location>
</feature>
<keyword evidence="1" id="KW-0175">Coiled coil</keyword>
<dbReference type="Proteomes" id="UP000515847">
    <property type="component" value="Chromosome"/>
</dbReference>
<protein>
    <submittedName>
        <fullName evidence="4">Uncharacterized protein</fullName>
    </submittedName>
</protein>
<dbReference type="Gene3D" id="1.10.287.1490">
    <property type="match status" value="1"/>
</dbReference>
<reference evidence="4 5" key="1">
    <citation type="journal article" date="2019" name="Front. Microbiol.">
        <title>Thermoanaerosceptrum fracticalcis gen. nov. sp. nov., a Novel Fumarate-Fermenting Microorganism From a Deep Fractured Carbonate Aquifer of the US Great Basin.</title>
        <authorList>
            <person name="Hamilton-Brehm S.D."/>
            <person name="Stewart L.E."/>
            <person name="Zavarin M."/>
            <person name="Caldwell M."/>
            <person name="Lawson P.A."/>
            <person name="Onstott T.C."/>
            <person name="Grzymski J."/>
            <person name="Neveux I."/>
            <person name="Lollar B.S."/>
            <person name="Russell C.E."/>
            <person name="Moser D.P."/>
        </authorList>
    </citation>
    <scope>NUCLEOTIDE SEQUENCE [LARGE SCALE GENOMIC DNA]</scope>
    <source>
        <strain evidence="4 5">DRI-13</strain>
    </source>
</reference>
<organism evidence="4 5">
    <name type="scientific">Thermanaerosceptrum fracticalcis</name>
    <dbReference type="NCBI Taxonomy" id="1712410"/>
    <lineage>
        <taxon>Bacteria</taxon>
        <taxon>Bacillati</taxon>
        <taxon>Bacillota</taxon>
        <taxon>Clostridia</taxon>
        <taxon>Eubacteriales</taxon>
        <taxon>Peptococcaceae</taxon>
        <taxon>Thermanaerosceptrum</taxon>
    </lineage>
</organism>
<evidence type="ECO:0000313" key="4">
    <source>
        <dbReference type="EMBL" id="QNB46103.1"/>
    </source>
</evidence>
<dbReference type="OrthoDB" id="9795058at2"/>
<gene>
    <name evidence="4" type="ORF">BR63_07120</name>
</gene>
<evidence type="ECO:0000256" key="1">
    <source>
        <dbReference type="SAM" id="Coils"/>
    </source>
</evidence>
<dbReference type="AlphaFoldDB" id="A0A7G6E1Z9"/>
<feature type="domain" description="CT398-like coiled coil hairpin" evidence="3">
    <location>
        <begin position="10"/>
        <end position="185"/>
    </location>
</feature>
<evidence type="ECO:0000259" key="3">
    <source>
        <dbReference type="Pfam" id="PF24481"/>
    </source>
</evidence>
<dbReference type="Pfam" id="PF02591">
    <property type="entry name" value="Zn_ribbon_9"/>
    <property type="match status" value="1"/>
</dbReference>
<dbReference type="Pfam" id="PF24481">
    <property type="entry name" value="CT398_CC"/>
    <property type="match status" value="1"/>
</dbReference>
<keyword evidence="5" id="KW-1185">Reference proteome</keyword>
<dbReference type="InterPro" id="IPR003743">
    <property type="entry name" value="Zf-RING_7"/>
</dbReference>